<protein>
    <submittedName>
        <fullName evidence="1">Uncharacterized protein</fullName>
    </submittedName>
</protein>
<gene>
    <name evidence="1" type="ORF">EVAR_731_1</name>
</gene>
<proteinExistence type="predicted"/>
<dbReference type="Proteomes" id="UP000299102">
    <property type="component" value="Unassembled WGS sequence"/>
</dbReference>
<reference evidence="1 2" key="1">
    <citation type="journal article" date="2019" name="Commun. Biol.">
        <title>The bagworm genome reveals a unique fibroin gene that provides high tensile strength.</title>
        <authorList>
            <person name="Kono N."/>
            <person name="Nakamura H."/>
            <person name="Ohtoshi R."/>
            <person name="Tomita M."/>
            <person name="Numata K."/>
            <person name="Arakawa K."/>
        </authorList>
    </citation>
    <scope>NUCLEOTIDE SEQUENCE [LARGE SCALE GENOMIC DNA]</scope>
</reference>
<accession>A0A4C1SEJ1</accession>
<dbReference type="AlphaFoldDB" id="A0A4C1SEJ1"/>
<keyword evidence="2" id="KW-1185">Reference proteome</keyword>
<name>A0A4C1SEJ1_EUMVA</name>
<evidence type="ECO:0000313" key="1">
    <source>
        <dbReference type="EMBL" id="GBO99587.1"/>
    </source>
</evidence>
<sequence>MSCPERLQNLNHVTFRYEDDSLSRRAAAAEKTTAAAGRCYDARTLGARDGRQLIFELGETRSGRTPKAAFVADVWATAELFVKGDEGPQTGLHLKGDQVKLLTPLQIVLLSLECEELNKSSEVRTADPSDCKKSTSGAAVSNCEAVCGVKFWNTD</sequence>
<dbReference type="EMBL" id="BGZK01000003">
    <property type="protein sequence ID" value="GBO99587.1"/>
    <property type="molecule type" value="Genomic_DNA"/>
</dbReference>
<comment type="caution">
    <text evidence="1">The sequence shown here is derived from an EMBL/GenBank/DDBJ whole genome shotgun (WGS) entry which is preliminary data.</text>
</comment>
<organism evidence="1 2">
    <name type="scientific">Eumeta variegata</name>
    <name type="common">Bagworm moth</name>
    <name type="synonym">Eumeta japonica</name>
    <dbReference type="NCBI Taxonomy" id="151549"/>
    <lineage>
        <taxon>Eukaryota</taxon>
        <taxon>Metazoa</taxon>
        <taxon>Ecdysozoa</taxon>
        <taxon>Arthropoda</taxon>
        <taxon>Hexapoda</taxon>
        <taxon>Insecta</taxon>
        <taxon>Pterygota</taxon>
        <taxon>Neoptera</taxon>
        <taxon>Endopterygota</taxon>
        <taxon>Lepidoptera</taxon>
        <taxon>Glossata</taxon>
        <taxon>Ditrysia</taxon>
        <taxon>Tineoidea</taxon>
        <taxon>Psychidae</taxon>
        <taxon>Oiketicinae</taxon>
        <taxon>Eumeta</taxon>
    </lineage>
</organism>
<evidence type="ECO:0000313" key="2">
    <source>
        <dbReference type="Proteomes" id="UP000299102"/>
    </source>
</evidence>